<dbReference type="GO" id="GO:0046872">
    <property type="term" value="F:metal ion binding"/>
    <property type="evidence" value="ECO:0007669"/>
    <property type="project" value="UniProtKB-KW"/>
</dbReference>
<evidence type="ECO:0000259" key="8">
    <source>
        <dbReference type="SMART" id="SM00849"/>
    </source>
</evidence>
<accession>T0GSG1</accession>
<dbReference type="eggNOG" id="COG0491">
    <property type="taxonomic scope" value="Bacteria"/>
</dbReference>
<dbReference type="InterPro" id="IPR001279">
    <property type="entry name" value="Metallo-B-lactamas"/>
</dbReference>
<dbReference type="InterPro" id="IPR017782">
    <property type="entry name" value="Hydroxyacylglutathione_Hdrlase"/>
</dbReference>
<comment type="subunit">
    <text evidence="7">Monomer.</text>
</comment>
<evidence type="ECO:0000313" key="9">
    <source>
        <dbReference type="EMBL" id="EQB02893.1"/>
    </source>
</evidence>
<feature type="binding site" evidence="7">
    <location>
        <position position="70"/>
    </location>
    <ligand>
        <name>Zn(2+)</name>
        <dbReference type="ChEBI" id="CHEBI:29105"/>
        <label>1</label>
    </ligand>
</feature>
<dbReference type="Pfam" id="PF16123">
    <property type="entry name" value="HAGH_C"/>
    <property type="match status" value="1"/>
</dbReference>
<dbReference type="SMART" id="SM00849">
    <property type="entry name" value="Lactamase_B"/>
    <property type="match status" value="1"/>
</dbReference>
<reference evidence="9 10" key="1">
    <citation type="journal article" date="2013" name="Genome Announc.">
        <title>Draft Genome Sequence of a Hexachlorocyclohexane-Degrading Bacterium, Sphingobium baderi Strain LL03T.</title>
        <authorList>
            <person name="Kaur J."/>
            <person name="Verma H."/>
            <person name="Tripathi C."/>
            <person name="Khurana J.P."/>
            <person name="Lal R."/>
        </authorList>
    </citation>
    <scope>NUCLEOTIDE SEQUENCE [LARGE SCALE GENOMIC DNA]</scope>
    <source>
        <strain evidence="9 10">LL03</strain>
    </source>
</reference>
<feature type="binding site" evidence="7">
    <location>
        <position position="183"/>
    </location>
    <ligand>
        <name>Zn(2+)</name>
        <dbReference type="ChEBI" id="CHEBI:29105"/>
        <label>2</label>
    </ligand>
</feature>
<dbReference type="GO" id="GO:0019243">
    <property type="term" value="P:methylglyoxal catabolic process to D-lactate via S-lactoyl-glutathione"/>
    <property type="evidence" value="ECO:0007669"/>
    <property type="project" value="UniProtKB-UniRule"/>
</dbReference>
<dbReference type="Proteomes" id="UP000015524">
    <property type="component" value="Unassembled WGS sequence"/>
</dbReference>
<sequence length="253" mass="27065">MGVDAQHRGLVSAMLEVVRIPVLSDNYVWLIHDPASGDTVAVDPAVAEPVLDAARQRGWTIGQIWNTHWHGDHVGGNAAIKAATGCTITGPAAEAAKIDTLDRTVTEGDSVRIGDHVAQVMAVPAHTAGHIAYHLADDGIIFVGDTLFAMGCGRLFEGTPAQMFANMQRFAALPDDTTVYCAHEYTQSNGRFALTVEPDNAVLRARMEAVEAARARGEATVPTTIGLERDTNIFMRARDVAELAQRRAAKDAA</sequence>
<feature type="binding site" evidence="7">
    <location>
        <position position="68"/>
    </location>
    <ligand>
        <name>Zn(2+)</name>
        <dbReference type="ChEBI" id="CHEBI:29105"/>
        <label>1</label>
    </ligand>
</feature>
<dbReference type="UniPathway" id="UPA00619">
    <property type="reaction ID" value="UER00676"/>
</dbReference>
<feature type="binding site" evidence="7">
    <location>
        <position position="72"/>
    </location>
    <ligand>
        <name>Zn(2+)</name>
        <dbReference type="ChEBI" id="CHEBI:29105"/>
        <label>2</label>
    </ligand>
</feature>
<evidence type="ECO:0000313" key="10">
    <source>
        <dbReference type="Proteomes" id="UP000015524"/>
    </source>
</evidence>
<comment type="cofactor">
    <cofactor evidence="7">
        <name>Zn(2+)</name>
        <dbReference type="ChEBI" id="CHEBI:29105"/>
    </cofactor>
    <text evidence="7">Binds 2 Zn(2+) ions per subunit.</text>
</comment>
<dbReference type="EC" id="3.1.2.6" evidence="7"/>
<keyword evidence="6 7" id="KW-0862">Zinc</keyword>
<protein>
    <recommendedName>
        <fullName evidence="7">Hydroxyacylglutathione hydrolase</fullName>
        <ecNumber evidence="7">3.1.2.6</ecNumber>
    </recommendedName>
    <alternativeName>
        <fullName evidence="7">Glyoxalase II</fullName>
        <shortName evidence="7">Glx II</shortName>
    </alternativeName>
</protein>
<comment type="caution">
    <text evidence="9">The sequence shown here is derived from an EMBL/GenBank/DDBJ whole genome shotgun (WGS) entry which is preliminary data.</text>
</comment>
<keyword evidence="10" id="KW-1185">Reference proteome</keyword>
<keyword evidence="4 7" id="KW-0479">Metal-binding</keyword>
<evidence type="ECO:0000256" key="4">
    <source>
        <dbReference type="ARBA" id="ARBA00022723"/>
    </source>
</evidence>
<dbReference type="PANTHER" id="PTHR43705:SF1">
    <property type="entry name" value="HYDROXYACYLGLUTATHIONE HYDROLASE GLOB"/>
    <property type="match status" value="1"/>
</dbReference>
<comment type="catalytic activity">
    <reaction evidence="1 7">
        <text>an S-(2-hydroxyacyl)glutathione + H2O = a 2-hydroxy carboxylate + glutathione + H(+)</text>
        <dbReference type="Rhea" id="RHEA:21864"/>
        <dbReference type="ChEBI" id="CHEBI:15377"/>
        <dbReference type="ChEBI" id="CHEBI:15378"/>
        <dbReference type="ChEBI" id="CHEBI:57925"/>
        <dbReference type="ChEBI" id="CHEBI:58896"/>
        <dbReference type="ChEBI" id="CHEBI:71261"/>
        <dbReference type="EC" id="3.1.2.6"/>
    </reaction>
</comment>
<organism evidence="9 10">
    <name type="scientific">Sphingobium baderi LL03</name>
    <dbReference type="NCBI Taxonomy" id="1114964"/>
    <lineage>
        <taxon>Bacteria</taxon>
        <taxon>Pseudomonadati</taxon>
        <taxon>Pseudomonadota</taxon>
        <taxon>Alphaproteobacteria</taxon>
        <taxon>Sphingomonadales</taxon>
        <taxon>Sphingomonadaceae</taxon>
        <taxon>Sphingobium</taxon>
    </lineage>
</organism>
<evidence type="ECO:0000256" key="3">
    <source>
        <dbReference type="ARBA" id="ARBA00006759"/>
    </source>
</evidence>
<proteinExistence type="inferred from homology"/>
<dbReference type="InterPro" id="IPR036866">
    <property type="entry name" value="RibonucZ/Hydroxyglut_hydro"/>
</dbReference>
<comment type="function">
    <text evidence="7">Thiolesterase that catalyzes the hydrolysis of S-D-lactoyl-glutathione to form glutathione and D-lactic acid.</text>
</comment>
<evidence type="ECO:0000256" key="7">
    <source>
        <dbReference type="HAMAP-Rule" id="MF_01374"/>
    </source>
</evidence>
<feature type="binding site" evidence="7">
    <location>
        <position position="145"/>
    </location>
    <ligand>
        <name>Zn(2+)</name>
        <dbReference type="ChEBI" id="CHEBI:29105"/>
        <label>2</label>
    </ligand>
</feature>
<evidence type="ECO:0000256" key="1">
    <source>
        <dbReference type="ARBA" id="ARBA00001623"/>
    </source>
</evidence>
<dbReference type="Pfam" id="PF00753">
    <property type="entry name" value="Lactamase_B"/>
    <property type="match status" value="1"/>
</dbReference>
<dbReference type="PANTHER" id="PTHR43705">
    <property type="entry name" value="HYDROXYACYLGLUTATHIONE HYDROLASE"/>
    <property type="match status" value="1"/>
</dbReference>
<evidence type="ECO:0000256" key="6">
    <source>
        <dbReference type="ARBA" id="ARBA00022833"/>
    </source>
</evidence>
<name>T0GSG1_9SPHN</name>
<dbReference type="SUPFAM" id="SSF56281">
    <property type="entry name" value="Metallo-hydrolase/oxidoreductase"/>
    <property type="match status" value="1"/>
</dbReference>
<evidence type="ECO:0000256" key="5">
    <source>
        <dbReference type="ARBA" id="ARBA00022801"/>
    </source>
</evidence>
<dbReference type="NCBIfam" id="TIGR03413">
    <property type="entry name" value="GSH_gloB"/>
    <property type="match status" value="1"/>
</dbReference>
<keyword evidence="5 7" id="KW-0378">Hydrolase</keyword>
<dbReference type="AlphaFoldDB" id="T0GSG1"/>
<dbReference type="Gene3D" id="3.60.15.10">
    <property type="entry name" value="Ribonuclease Z/Hydroxyacylglutathione hydrolase-like"/>
    <property type="match status" value="1"/>
</dbReference>
<dbReference type="InterPro" id="IPR035680">
    <property type="entry name" value="Clx_II_MBL"/>
</dbReference>
<evidence type="ECO:0000256" key="2">
    <source>
        <dbReference type="ARBA" id="ARBA00004963"/>
    </source>
</evidence>
<dbReference type="GO" id="GO:0004416">
    <property type="term" value="F:hydroxyacylglutathione hydrolase activity"/>
    <property type="evidence" value="ECO:0007669"/>
    <property type="project" value="UniProtKB-UniRule"/>
</dbReference>
<dbReference type="InterPro" id="IPR050110">
    <property type="entry name" value="Glyoxalase_II_hydrolase"/>
</dbReference>
<dbReference type="CDD" id="cd07723">
    <property type="entry name" value="hydroxyacylglutathione_hydrolase_MBL-fold"/>
    <property type="match status" value="1"/>
</dbReference>
<feature type="binding site" evidence="7">
    <location>
        <position position="126"/>
    </location>
    <ligand>
        <name>Zn(2+)</name>
        <dbReference type="ChEBI" id="CHEBI:29105"/>
        <label>1</label>
    </ligand>
</feature>
<dbReference type="PIRSF" id="PIRSF005457">
    <property type="entry name" value="Glx"/>
    <property type="match status" value="1"/>
</dbReference>
<dbReference type="HAMAP" id="MF_01374">
    <property type="entry name" value="Glyoxalase_2"/>
    <property type="match status" value="1"/>
</dbReference>
<dbReference type="InterPro" id="IPR032282">
    <property type="entry name" value="HAGH_C"/>
</dbReference>
<comment type="similarity">
    <text evidence="3 7">Belongs to the metallo-beta-lactamase superfamily. Glyoxalase II family.</text>
</comment>
<feature type="binding site" evidence="7">
    <location>
        <position position="145"/>
    </location>
    <ligand>
        <name>Zn(2+)</name>
        <dbReference type="ChEBI" id="CHEBI:29105"/>
        <label>1</label>
    </ligand>
</feature>
<gene>
    <name evidence="7" type="primary">gloB</name>
    <name evidence="9" type="ORF">L485_07340</name>
</gene>
<feature type="domain" description="Metallo-beta-lactamase" evidence="8">
    <location>
        <begin position="25"/>
        <end position="183"/>
    </location>
</feature>
<dbReference type="EMBL" id="ATIB01000047">
    <property type="protein sequence ID" value="EQB02893.1"/>
    <property type="molecule type" value="Genomic_DNA"/>
</dbReference>
<comment type="pathway">
    <text evidence="2 7">Secondary metabolite metabolism; methylglyoxal degradation; (R)-lactate from methylglyoxal: step 2/2.</text>
</comment>
<feature type="binding site" evidence="7">
    <location>
        <position position="73"/>
    </location>
    <ligand>
        <name>Zn(2+)</name>
        <dbReference type="ChEBI" id="CHEBI:29105"/>
        <label>2</label>
    </ligand>
</feature>
<dbReference type="PATRIC" id="fig|1114964.3.peg.1426"/>